<name>A0ABR3ENF7_9AGAR</name>
<keyword evidence="7" id="KW-0106">Calcium</keyword>
<evidence type="ECO:0000256" key="9">
    <source>
        <dbReference type="ARBA" id="ARBA00034075"/>
    </source>
</evidence>
<keyword evidence="8" id="KW-1015">Disulfide bond</keyword>
<comment type="catalytic activity">
    <reaction evidence="9">
        <text>feruloyl-polysaccharide + H2O = ferulate + polysaccharide.</text>
        <dbReference type="EC" id="3.1.1.73"/>
    </reaction>
</comment>
<keyword evidence="12" id="KW-1185">Reference proteome</keyword>
<evidence type="ECO:0000313" key="11">
    <source>
        <dbReference type="EMBL" id="KAL0564375.1"/>
    </source>
</evidence>
<dbReference type="EC" id="3.1.1.-" evidence="10"/>
<dbReference type="Proteomes" id="UP001465976">
    <property type="component" value="Unassembled WGS sequence"/>
</dbReference>
<evidence type="ECO:0000256" key="8">
    <source>
        <dbReference type="ARBA" id="ARBA00023157"/>
    </source>
</evidence>
<gene>
    <name evidence="11" type="ORF">V5O48_017672</name>
</gene>
<keyword evidence="3" id="KW-0119">Carbohydrate metabolism</keyword>
<evidence type="ECO:0000256" key="4">
    <source>
        <dbReference type="ARBA" id="ARBA00022723"/>
    </source>
</evidence>
<evidence type="ECO:0000256" key="2">
    <source>
        <dbReference type="ARBA" id="ARBA00022487"/>
    </source>
</evidence>
<keyword evidence="5" id="KW-0732">Signal</keyword>
<keyword evidence="2" id="KW-0719">Serine esterase</keyword>
<keyword evidence="4" id="KW-0479">Metal-binding</keyword>
<comment type="similarity">
    <text evidence="1 10">Belongs to the tannase family.</text>
</comment>
<proteinExistence type="inferred from homology"/>
<keyword evidence="3" id="KW-0858">Xylan degradation</keyword>
<keyword evidence="6 10" id="KW-0378">Hydrolase</keyword>
<evidence type="ECO:0000256" key="5">
    <source>
        <dbReference type="ARBA" id="ARBA00022729"/>
    </source>
</evidence>
<accession>A0ABR3ENF7</accession>
<evidence type="ECO:0000256" key="7">
    <source>
        <dbReference type="ARBA" id="ARBA00022837"/>
    </source>
</evidence>
<reference evidence="11 12" key="1">
    <citation type="submission" date="2024-02" db="EMBL/GenBank/DDBJ databases">
        <title>A draft genome for the cacao thread blight pathogen Marasmius crinis-equi.</title>
        <authorList>
            <person name="Cohen S.P."/>
            <person name="Baruah I.K."/>
            <person name="Amoako-Attah I."/>
            <person name="Bukari Y."/>
            <person name="Meinhardt L.W."/>
            <person name="Bailey B.A."/>
        </authorList>
    </citation>
    <scope>NUCLEOTIDE SEQUENCE [LARGE SCALE GENOMIC DNA]</scope>
    <source>
        <strain evidence="11 12">GH-76</strain>
    </source>
</reference>
<evidence type="ECO:0000256" key="10">
    <source>
        <dbReference type="RuleBase" id="RU361238"/>
    </source>
</evidence>
<dbReference type="InterPro" id="IPR011118">
    <property type="entry name" value="Tannase/feruloyl_esterase"/>
</dbReference>
<evidence type="ECO:0000313" key="12">
    <source>
        <dbReference type="Proteomes" id="UP001465976"/>
    </source>
</evidence>
<evidence type="ECO:0000256" key="3">
    <source>
        <dbReference type="ARBA" id="ARBA00022651"/>
    </source>
</evidence>
<evidence type="ECO:0000256" key="1">
    <source>
        <dbReference type="ARBA" id="ARBA00006249"/>
    </source>
</evidence>
<dbReference type="Gene3D" id="3.40.50.1820">
    <property type="entry name" value="alpha/beta hydrolase"/>
    <property type="match status" value="1"/>
</dbReference>
<keyword evidence="3" id="KW-0624">Polysaccharide degradation</keyword>
<dbReference type="Pfam" id="PF07519">
    <property type="entry name" value="Tannase"/>
    <property type="match status" value="2"/>
</dbReference>
<dbReference type="PANTHER" id="PTHR33938:SF15">
    <property type="entry name" value="FERULOYL ESTERASE B-RELATED"/>
    <property type="match status" value="1"/>
</dbReference>
<organism evidence="11 12">
    <name type="scientific">Marasmius crinis-equi</name>
    <dbReference type="NCBI Taxonomy" id="585013"/>
    <lineage>
        <taxon>Eukaryota</taxon>
        <taxon>Fungi</taxon>
        <taxon>Dikarya</taxon>
        <taxon>Basidiomycota</taxon>
        <taxon>Agaricomycotina</taxon>
        <taxon>Agaricomycetes</taxon>
        <taxon>Agaricomycetidae</taxon>
        <taxon>Agaricales</taxon>
        <taxon>Marasmiineae</taxon>
        <taxon>Marasmiaceae</taxon>
        <taxon>Marasmius</taxon>
    </lineage>
</organism>
<sequence length="448" mass="49280">MEVETSPTSKIYMEAWLPRNWTGRFLSTGNGGLGGCIQYPDLVYTTSLGFATVGANNGHNGTSGAAFENHPQVLADFAFRSIHTNVVIGKQITERFYREPYKKSYFFGCSTGGRQGLKSTEDFPEDFDGVVAGAPAANYIGLVTWSGNFFTGITGNSSQATFIPITLWTGLIHDSILSQCDIIDGVNDSIIEDPNTCNYDPSVLLCRDDSTSHCLTETQVETVRKVFSPFLASDSETILYPPAQPGSEGLLLIQKVGGQLFQITSDWFRYVVYNSSFDPTALALADYELAIRMNPFDIATFKGDLVKFRARGGKLLTYHGQADGLISPRMSEVYYSHAKDVSGSLDDFYRFFRISGMSHCSGGPGAWQIGQSSVAGTSFDPDKNVLAAMVQWVEHGLAPETIEGVKFENDDVGEGVAFRRKHCRFPLRNTYDRRGDPTVPESWSCQEV</sequence>
<comment type="caution">
    <text evidence="11">The sequence shown here is derived from an EMBL/GenBank/DDBJ whole genome shotgun (WGS) entry which is preliminary data.</text>
</comment>
<dbReference type="SUPFAM" id="SSF53474">
    <property type="entry name" value="alpha/beta-Hydrolases"/>
    <property type="match status" value="1"/>
</dbReference>
<dbReference type="EMBL" id="JBAHYK010002818">
    <property type="protein sequence ID" value="KAL0564375.1"/>
    <property type="molecule type" value="Genomic_DNA"/>
</dbReference>
<dbReference type="InterPro" id="IPR029058">
    <property type="entry name" value="AB_hydrolase_fold"/>
</dbReference>
<protein>
    <recommendedName>
        <fullName evidence="10">Carboxylic ester hydrolase</fullName>
        <ecNumber evidence="10">3.1.1.-</ecNumber>
    </recommendedName>
</protein>
<dbReference type="PANTHER" id="PTHR33938">
    <property type="entry name" value="FERULOYL ESTERASE B-RELATED"/>
    <property type="match status" value="1"/>
</dbReference>
<evidence type="ECO:0000256" key="6">
    <source>
        <dbReference type="ARBA" id="ARBA00022801"/>
    </source>
</evidence>